<dbReference type="RefSeq" id="WP_220227009.1">
    <property type="nucleotide sequence ID" value="NZ_JAICBX010000001.1"/>
</dbReference>
<dbReference type="InterPro" id="IPR036291">
    <property type="entry name" value="NAD(P)-bd_dom_sf"/>
</dbReference>
<reference evidence="1" key="1">
    <citation type="submission" date="2021-08" db="EMBL/GenBank/DDBJ databases">
        <title>Hoeflea bacterium WL0058 sp. nov., isolated from the sediment.</title>
        <authorList>
            <person name="Wang L."/>
            <person name="Zhang D."/>
        </authorList>
    </citation>
    <scope>NUCLEOTIDE SEQUENCE</scope>
    <source>
        <strain evidence="1">WL0058</strain>
    </source>
</reference>
<accession>A0AAE2ZJQ4</accession>
<keyword evidence="2" id="KW-1185">Reference proteome</keyword>
<organism evidence="1 2">
    <name type="scientific">Flavimaribacter sediminis</name>
    <dbReference type="NCBI Taxonomy" id="2865987"/>
    <lineage>
        <taxon>Bacteria</taxon>
        <taxon>Pseudomonadati</taxon>
        <taxon>Pseudomonadota</taxon>
        <taxon>Alphaproteobacteria</taxon>
        <taxon>Hyphomicrobiales</taxon>
        <taxon>Rhizobiaceae</taxon>
        <taxon>Flavimaribacter</taxon>
    </lineage>
</organism>
<evidence type="ECO:0000313" key="2">
    <source>
        <dbReference type="Proteomes" id="UP001196509"/>
    </source>
</evidence>
<dbReference type="InterPro" id="IPR002347">
    <property type="entry name" value="SDR_fam"/>
</dbReference>
<dbReference type="Pfam" id="PF00106">
    <property type="entry name" value="adh_short"/>
    <property type="match status" value="1"/>
</dbReference>
<gene>
    <name evidence="1" type="ORF">K1W69_03870</name>
</gene>
<dbReference type="PANTHER" id="PTHR42808:SF3">
    <property type="entry name" value="HYDROXYSTEROID DEHYDROGENASE-LIKE PROTEIN 2"/>
    <property type="match status" value="1"/>
</dbReference>
<dbReference type="SUPFAM" id="SSF51735">
    <property type="entry name" value="NAD(P)-binding Rossmann-fold domains"/>
    <property type="match status" value="1"/>
</dbReference>
<dbReference type="Gene3D" id="3.40.50.720">
    <property type="entry name" value="NAD(P)-binding Rossmann-like Domain"/>
    <property type="match status" value="1"/>
</dbReference>
<dbReference type="Proteomes" id="UP001196509">
    <property type="component" value="Unassembled WGS sequence"/>
</dbReference>
<name>A0AAE2ZJQ4_9HYPH</name>
<comment type="caution">
    <text evidence="1">The sequence shown here is derived from an EMBL/GenBank/DDBJ whole genome shotgun (WGS) entry which is preliminary data.</text>
</comment>
<evidence type="ECO:0000313" key="1">
    <source>
        <dbReference type="EMBL" id="MBW8636316.1"/>
    </source>
</evidence>
<dbReference type="EMBL" id="JAICBX010000001">
    <property type="protein sequence ID" value="MBW8636316.1"/>
    <property type="molecule type" value="Genomic_DNA"/>
</dbReference>
<dbReference type="AlphaFoldDB" id="A0AAE2ZJQ4"/>
<protein>
    <submittedName>
        <fullName evidence="1">SDR family NAD(P)-dependent oxidoreductase</fullName>
    </submittedName>
</protein>
<proteinExistence type="predicted"/>
<sequence>MTSALKDRGVLITGASRGIGRQIALAAAEQGAAVVVAAKSDTAHAKLPGGIHSVAEEVRRGGGVALPLRLGVRDDQSIEAAMRPIDSEFDWLDALVNNVTEFDRHRHDAEGKMLALDLFVDA</sequence>
<dbReference type="InterPro" id="IPR051935">
    <property type="entry name" value="HSDL2"/>
</dbReference>
<dbReference type="PANTHER" id="PTHR42808">
    <property type="entry name" value="HYDROXYSTEROID DEHYDROGENASE-LIKE PROTEIN 2"/>
    <property type="match status" value="1"/>
</dbReference>